<reference evidence="1 2" key="1">
    <citation type="submission" date="2019-02" db="EMBL/GenBank/DDBJ databases">
        <title>Marinobacter halodurans sp. nov., a marine bacterium isolated from sea tidal flat.</title>
        <authorList>
            <person name="Yoo Y."/>
            <person name="Lee D.W."/>
            <person name="Kim B.S."/>
            <person name="Kim J.-J."/>
        </authorList>
    </citation>
    <scope>NUCLEOTIDE SEQUENCE [LARGE SCALE GENOMIC DNA]</scope>
    <source>
        <strain evidence="1 2">YJ-S3-2</strain>
    </source>
</reference>
<name>A0ABY1ZJX4_9GAMM</name>
<proteinExistence type="predicted"/>
<dbReference type="CDD" id="cd12870">
    <property type="entry name" value="MqsA"/>
    <property type="match status" value="1"/>
</dbReference>
<dbReference type="Pfam" id="PF15731">
    <property type="entry name" value="MqsA_antitoxin"/>
    <property type="match status" value="1"/>
</dbReference>
<evidence type="ECO:0000313" key="1">
    <source>
        <dbReference type="EMBL" id="TBW55212.1"/>
    </source>
</evidence>
<dbReference type="RefSeq" id="WP_131482167.1">
    <property type="nucleotide sequence ID" value="NZ_SJDL01000017.1"/>
</dbReference>
<dbReference type="InterPro" id="IPR022453">
    <property type="entry name" value="Znf_MqsA-type"/>
</dbReference>
<dbReference type="Proteomes" id="UP000313645">
    <property type="component" value="Unassembled WGS sequence"/>
</dbReference>
<dbReference type="NCBIfam" id="TIGR03831">
    <property type="entry name" value="YgiT_finger"/>
    <property type="match status" value="1"/>
</dbReference>
<keyword evidence="2" id="KW-1185">Reference proteome</keyword>
<sequence length="74" mass="8080">MKCLICKQGEIHPGTTTVALTRGETTVVIKNVPADICENCGEYYLSEEISGKILVMAEEAVKLNHEVEVIQFAA</sequence>
<evidence type="ECO:0000313" key="2">
    <source>
        <dbReference type="Proteomes" id="UP000313645"/>
    </source>
</evidence>
<dbReference type="Gene3D" id="3.10.20.860">
    <property type="match status" value="1"/>
</dbReference>
<dbReference type="InterPro" id="IPR032758">
    <property type="entry name" value="MqsA/HigA-2"/>
</dbReference>
<comment type="caution">
    <text evidence="1">The sequence shown here is derived from an EMBL/GenBank/DDBJ whole genome shotgun (WGS) entry which is preliminary data.</text>
</comment>
<dbReference type="EMBL" id="SJDL01000017">
    <property type="protein sequence ID" value="TBW55212.1"/>
    <property type="molecule type" value="Genomic_DNA"/>
</dbReference>
<accession>A0ABY1ZJX4</accession>
<protein>
    <submittedName>
        <fullName evidence="1">Type II toxin-antitoxin system MqsA family antitoxin</fullName>
    </submittedName>
</protein>
<organism evidence="1 2">
    <name type="scientific">Marinobacter halodurans</name>
    <dbReference type="NCBI Taxonomy" id="2528979"/>
    <lineage>
        <taxon>Bacteria</taxon>
        <taxon>Pseudomonadati</taxon>
        <taxon>Pseudomonadota</taxon>
        <taxon>Gammaproteobacteria</taxon>
        <taxon>Pseudomonadales</taxon>
        <taxon>Marinobacteraceae</taxon>
        <taxon>Marinobacter</taxon>
    </lineage>
</organism>
<gene>
    <name evidence="1" type="ORF">EZI54_12210</name>
</gene>